<comment type="caution">
    <text evidence="2">The sequence shown here is derived from an EMBL/GenBank/DDBJ whole genome shotgun (WGS) entry which is preliminary data.</text>
</comment>
<evidence type="ECO:0000313" key="2">
    <source>
        <dbReference type="EMBL" id="KAK0732180.1"/>
    </source>
</evidence>
<gene>
    <name evidence="2" type="ORF">B0H67DRAFT_655508</name>
</gene>
<dbReference type="AlphaFoldDB" id="A0AA40BDC0"/>
<organism evidence="2 3">
    <name type="scientific">Lasiosphaeris hirsuta</name>
    <dbReference type="NCBI Taxonomy" id="260670"/>
    <lineage>
        <taxon>Eukaryota</taxon>
        <taxon>Fungi</taxon>
        <taxon>Dikarya</taxon>
        <taxon>Ascomycota</taxon>
        <taxon>Pezizomycotina</taxon>
        <taxon>Sordariomycetes</taxon>
        <taxon>Sordariomycetidae</taxon>
        <taxon>Sordariales</taxon>
        <taxon>Lasiosphaeriaceae</taxon>
        <taxon>Lasiosphaeris</taxon>
    </lineage>
</organism>
<dbReference type="InterPro" id="IPR010730">
    <property type="entry name" value="HET"/>
</dbReference>
<dbReference type="PANTHER" id="PTHR33112:SF16">
    <property type="entry name" value="HETEROKARYON INCOMPATIBILITY DOMAIN-CONTAINING PROTEIN"/>
    <property type="match status" value="1"/>
</dbReference>
<feature type="domain" description="Heterokaryon incompatibility" evidence="1">
    <location>
        <begin position="100"/>
        <end position="204"/>
    </location>
</feature>
<evidence type="ECO:0000313" key="3">
    <source>
        <dbReference type="Proteomes" id="UP001172102"/>
    </source>
</evidence>
<evidence type="ECO:0000259" key="1">
    <source>
        <dbReference type="Pfam" id="PF06985"/>
    </source>
</evidence>
<keyword evidence="3" id="KW-1185">Reference proteome</keyword>
<protein>
    <submittedName>
        <fullName evidence="2">Heterokaryon incompatibility protein-domain-containing protein</fullName>
    </submittedName>
</protein>
<accession>A0AA40BDC0</accession>
<name>A0AA40BDC0_9PEZI</name>
<proteinExistence type="predicted"/>
<dbReference type="PANTHER" id="PTHR33112">
    <property type="entry name" value="DOMAIN PROTEIN, PUTATIVE-RELATED"/>
    <property type="match status" value="1"/>
</dbReference>
<dbReference type="Pfam" id="PF06985">
    <property type="entry name" value="HET"/>
    <property type="match status" value="1"/>
</dbReference>
<dbReference type="Proteomes" id="UP001172102">
    <property type="component" value="Unassembled WGS sequence"/>
</dbReference>
<reference evidence="2" key="1">
    <citation type="submission" date="2023-06" db="EMBL/GenBank/DDBJ databases">
        <title>Genome-scale phylogeny and comparative genomics of the fungal order Sordariales.</title>
        <authorList>
            <consortium name="Lawrence Berkeley National Laboratory"/>
            <person name="Hensen N."/>
            <person name="Bonometti L."/>
            <person name="Westerberg I."/>
            <person name="Brannstrom I.O."/>
            <person name="Guillou S."/>
            <person name="Cros-Aarteil S."/>
            <person name="Calhoun S."/>
            <person name="Haridas S."/>
            <person name="Kuo A."/>
            <person name="Mondo S."/>
            <person name="Pangilinan J."/>
            <person name="Riley R."/>
            <person name="Labutti K."/>
            <person name="Andreopoulos B."/>
            <person name="Lipzen A."/>
            <person name="Chen C."/>
            <person name="Yanf M."/>
            <person name="Daum C."/>
            <person name="Ng V."/>
            <person name="Clum A."/>
            <person name="Steindorff A."/>
            <person name="Ohm R."/>
            <person name="Martin F."/>
            <person name="Silar P."/>
            <person name="Natvig D."/>
            <person name="Lalanne C."/>
            <person name="Gautier V."/>
            <person name="Ament-Velasquez S.L."/>
            <person name="Kruys A."/>
            <person name="Hutchinson M.I."/>
            <person name="Powell A.J."/>
            <person name="Barry K."/>
            <person name="Miller A.N."/>
            <person name="Grigoriev I.V."/>
            <person name="Debuchy R."/>
            <person name="Gladieux P."/>
            <person name="Thoren M.H."/>
            <person name="Johannesson H."/>
        </authorList>
    </citation>
    <scope>NUCLEOTIDE SEQUENCE</scope>
    <source>
        <strain evidence="2">SMH4607-1</strain>
    </source>
</reference>
<sequence length="268" mass="29371">MDAVEEHLYLHNLGGGLITIILSIGEGPALPDEPEAGISLASVAFIQQQLEDCLSSASHAPCRVAQAGNGFEMEWPRRVLEFSDGVAILVDFEPSMIGEYVALSYCWGGTEELEYNPPLKATASTWSSLRTGIPVKDLPLTMHQATKICRRLGIPYIWIDALCILQDSVSDWESESRKMATIYSVAKLTIFAASSTSCHSGFLSLPCTINADNRDRPQLRFQPDSPFKPADEVELSFDCAMSQAKRANGETTVRRTSYALSFGDTQRG</sequence>
<dbReference type="EMBL" id="JAUKUA010000001">
    <property type="protein sequence ID" value="KAK0732180.1"/>
    <property type="molecule type" value="Genomic_DNA"/>
</dbReference>